<dbReference type="PANTHER" id="PTHR30591:SF1">
    <property type="entry name" value="RECBCD ENZYME SUBUNIT RECC"/>
    <property type="match status" value="1"/>
</dbReference>
<comment type="caution">
    <text evidence="11">The sequence shown here is derived from an EMBL/GenBank/DDBJ whole genome shotgun (WGS) entry which is preliminary data.</text>
</comment>
<dbReference type="AlphaFoldDB" id="A0A940DH07"/>
<evidence type="ECO:0000313" key="11">
    <source>
        <dbReference type="EMBL" id="MBO8424068.1"/>
    </source>
</evidence>
<dbReference type="SUPFAM" id="SSF52980">
    <property type="entry name" value="Restriction endonuclease-like"/>
    <property type="match status" value="1"/>
</dbReference>
<dbReference type="InterPro" id="IPR011604">
    <property type="entry name" value="PDDEXK-like_dom_sf"/>
</dbReference>
<evidence type="ECO:0000259" key="10">
    <source>
        <dbReference type="Pfam" id="PF12705"/>
    </source>
</evidence>
<dbReference type="GO" id="GO:0006281">
    <property type="term" value="P:DNA repair"/>
    <property type="evidence" value="ECO:0007669"/>
    <property type="project" value="UniProtKB-KW"/>
</dbReference>
<dbReference type="GO" id="GO:0004386">
    <property type="term" value="F:helicase activity"/>
    <property type="evidence" value="ECO:0007669"/>
    <property type="project" value="UniProtKB-KW"/>
</dbReference>
<dbReference type="GO" id="GO:0004527">
    <property type="term" value="F:exonuclease activity"/>
    <property type="evidence" value="ECO:0007669"/>
    <property type="project" value="UniProtKB-KW"/>
</dbReference>
<dbReference type="GO" id="GO:0003677">
    <property type="term" value="F:DNA binding"/>
    <property type="evidence" value="ECO:0007669"/>
    <property type="project" value="UniProtKB-KW"/>
</dbReference>
<dbReference type="InterPro" id="IPR027417">
    <property type="entry name" value="P-loop_NTPase"/>
</dbReference>
<keyword evidence="7" id="KW-0067">ATP-binding</keyword>
<dbReference type="Proteomes" id="UP000727857">
    <property type="component" value="Unassembled WGS sequence"/>
</dbReference>
<evidence type="ECO:0000256" key="6">
    <source>
        <dbReference type="ARBA" id="ARBA00022839"/>
    </source>
</evidence>
<keyword evidence="6" id="KW-0269">Exonuclease</keyword>
<dbReference type="Pfam" id="PF12705">
    <property type="entry name" value="PDDEXK_1"/>
    <property type="match status" value="1"/>
</dbReference>
<dbReference type="InterPro" id="IPR038726">
    <property type="entry name" value="PDDEXK_AddAB-type"/>
</dbReference>
<accession>A0A940DH07</accession>
<reference evidence="11" key="1">
    <citation type="submission" date="2020-10" db="EMBL/GenBank/DDBJ databases">
        <authorList>
            <person name="Gilroy R."/>
        </authorList>
    </citation>
    <scope>NUCLEOTIDE SEQUENCE</scope>
    <source>
        <strain evidence="11">517</strain>
    </source>
</reference>
<evidence type="ECO:0000313" key="12">
    <source>
        <dbReference type="Proteomes" id="UP000727857"/>
    </source>
</evidence>
<keyword evidence="4" id="KW-0378">Hydrolase</keyword>
<evidence type="ECO:0000256" key="2">
    <source>
        <dbReference type="ARBA" id="ARBA00022741"/>
    </source>
</evidence>
<keyword evidence="1" id="KW-0540">Nuclease</keyword>
<keyword evidence="9" id="KW-0234">DNA repair</keyword>
<dbReference type="GO" id="GO:0005524">
    <property type="term" value="F:ATP binding"/>
    <property type="evidence" value="ECO:0007669"/>
    <property type="project" value="UniProtKB-KW"/>
</dbReference>
<protein>
    <submittedName>
        <fullName evidence="11">PD-(D/E)XK nuclease family protein</fullName>
    </submittedName>
</protein>
<feature type="domain" description="PD-(D/E)XK endonuclease-like" evidence="10">
    <location>
        <begin position="219"/>
        <end position="531"/>
    </location>
</feature>
<evidence type="ECO:0000256" key="1">
    <source>
        <dbReference type="ARBA" id="ARBA00022722"/>
    </source>
</evidence>
<evidence type="ECO:0000256" key="7">
    <source>
        <dbReference type="ARBA" id="ARBA00022840"/>
    </source>
</evidence>
<dbReference type="GO" id="GO:0006310">
    <property type="term" value="P:DNA recombination"/>
    <property type="evidence" value="ECO:0007669"/>
    <property type="project" value="TreeGrafter"/>
</dbReference>
<dbReference type="InterPro" id="IPR011335">
    <property type="entry name" value="Restrct_endonuc-II-like"/>
</dbReference>
<evidence type="ECO:0000256" key="4">
    <source>
        <dbReference type="ARBA" id="ARBA00022801"/>
    </source>
</evidence>
<dbReference type="Gene3D" id="3.90.320.10">
    <property type="match status" value="1"/>
</dbReference>
<keyword evidence="5" id="KW-0347">Helicase</keyword>
<evidence type="ECO:0000256" key="3">
    <source>
        <dbReference type="ARBA" id="ARBA00022763"/>
    </source>
</evidence>
<feature type="non-terminal residue" evidence="11">
    <location>
        <position position="1"/>
    </location>
</feature>
<keyword evidence="8" id="KW-0238">DNA-binding</keyword>
<name>A0A940DH07_9FIRM</name>
<gene>
    <name evidence="11" type="ORF">IAB16_03535</name>
</gene>
<dbReference type="Gene3D" id="3.40.50.300">
    <property type="entry name" value="P-loop containing nucleotide triphosphate hydrolases"/>
    <property type="match status" value="1"/>
</dbReference>
<dbReference type="PANTHER" id="PTHR30591">
    <property type="entry name" value="RECBCD ENZYME SUBUNIT RECC"/>
    <property type="match status" value="1"/>
</dbReference>
<evidence type="ECO:0000256" key="8">
    <source>
        <dbReference type="ARBA" id="ARBA00023125"/>
    </source>
</evidence>
<proteinExistence type="predicted"/>
<reference evidence="11" key="2">
    <citation type="journal article" date="2021" name="PeerJ">
        <title>Extensive microbial diversity within the chicken gut microbiome revealed by metagenomics and culture.</title>
        <authorList>
            <person name="Gilroy R."/>
            <person name="Ravi A."/>
            <person name="Getino M."/>
            <person name="Pursley I."/>
            <person name="Horton D.L."/>
            <person name="Alikhan N.F."/>
            <person name="Baker D."/>
            <person name="Gharbi K."/>
            <person name="Hall N."/>
            <person name="Watson M."/>
            <person name="Adriaenssens E.M."/>
            <person name="Foster-Nyarko E."/>
            <person name="Jarju S."/>
            <person name="Secka A."/>
            <person name="Antonio M."/>
            <person name="Oren A."/>
            <person name="Chaudhuri R.R."/>
            <person name="La Ragione R."/>
            <person name="Hildebrand F."/>
            <person name="Pallen M.J."/>
        </authorList>
    </citation>
    <scope>NUCLEOTIDE SEQUENCE</scope>
    <source>
        <strain evidence="11">517</strain>
    </source>
</reference>
<evidence type="ECO:0000256" key="9">
    <source>
        <dbReference type="ARBA" id="ARBA00023204"/>
    </source>
</evidence>
<dbReference type="EMBL" id="JADINF010000083">
    <property type="protein sequence ID" value="MBO8424068.1"/>
    <property type="molecule type" value="Genomic_DNA"/>
</dbReference>
<organism evidence="11 12">
    <name type="scientific">Candidatus Stercoripulliclostridium pullicola</name>
    <dbReference type="NCBI Taxonomy" id="2840953"/>
    <lineage>
        <taxon>Bacteria</taxon>
        <taxon>Bacillati</taxon>
        <taxon>Bacillota</taxon>
        <taxon>Clostridia</taxon>
        <taxon>Eubacteriales</taxon>
        <taxon>Candidatus Stercoripulliclostridium</taxon>
    </lineage>
</organism>
<sequence length="554" mass="60295">AASEEIALIPRFIDSVYVGKLRESFVYRPRAIFVIGATAGALPAAGSYKAIMSELDLVRMEDAGIRLYPAPADRVREEQFAILDLVTKTDKLYVGYPLTEPDGSVNRPSPLITEAQAVIGAKVVSLEKRFTVDGARDMAELEDVAVSPANAAFEFLMACSGAIKEGEEGERAYEMRKRLYNSLTPAERFEINVSHAHVTPSVPLTGSFTYDRYGLGTRVSQLESYFRCPYAHFLQYGLRLKKRDDGKLAGLDIGILVHAVMEEYFRAVRGKLRVSDAEELEAEARKAADKVFSDPQVDVFRTNASSAHLLERLRAECLTAAKKLTENVLRGKFDPVYVEMDFGMRGAPPLTVATSFGDVHLRGKIDRVDIYNGYVSVVDYKTGKESGSLDNVYFGKKIQLYVYLSAVSKNLGVKPAGAFYANIGSGFTAKGADYSYKGSALAEPEVAMAFDAGLAESGSDTVKSDVVPVSLKREKSGELTVKGGLSAEQFAEVIDYVNKLICGALEEINAGYAEKRPLGAACKYCSFLGVCGGAPEGAEREFVKGVLPYGRGEE</sequence>
<evidence type="ECO:0000256" key="5">
    <source>
        <dbReference type="ARBA" id="ARBA00022806"/>
    </source>
</evidence>
<keyword evidence="2" id="KW-0547">Nucleotide-binding</keyword>
<keyword evidence="3" id="KW-0227">DNA damage</keyword>